<dbReference type="EMBL" id="JAQQWI010000022">
    <property type="protein sequence ID" value="KAK7995888.1"/>
    <property type="molecule type" value="Genomic_DNA"/>
</dbReference>
<sequence>MLLSRITIEVQRVEYLNHQMEKLRKRISSHAVFPDREDWSLTGLFTGPLDGHTKEPRKEQEKDRHDYQRSLDVFAEESDLVAAQLRHLGQQVRTMRGQPGGTEAAIIQREKEWVRLVRHADGVLWHLEEAAGYAAELRACTDRSERASLAAELKWLIDSHADTIEWHFVRGKPWPDEEERWG</sequence>
<evidence type="ECO:0000313" key="2">
    <source>
        <dbReference type="EMBL" id="KAK7995888.1"/>
    </source>
</evidence>
<proteinExistence type="predicted"/>
<feature type="region of interest" description="Disordered" evidence="1">
    <location>
        <begin position="44"/>
        <end position="65"/>
    </location>
</feature>
<name>A0ABR1R1C2_9PEZI</name>
<organism evidence="2 3">
    <name type="scientific">Apiospora marii</name>
    <dbReference type="NCBI Taxonomy" id="335849"/>
    <lineage>
        <taxon>Eukaryota</taxon>
        <taxon>Fungi</taxon>
        <taxon>Dikarya</taxon>
        <taxon>Ascomycota</taxon>
        <taxon>Pezizomycotina</taxon>
        <taxon>Sordariomycetes</taxon>
        <taxon>Xylariomycetidae</taxon>
        <taxon>Amphisphaeriales</taxon>
        <taxon>Apiosporaceae</taxon>
        <taxon>Apiospora</taxon>
    </lineage>
</organism>
<feature type="compositionally biased region" description="Basic and acidic residues" evidence="1">
    <location>
        <begin position="51"/>
        <end position="65"/>
    </location>
</feature>
<gene>
    <name evidence="2" type="ORF">PG991_015355</name>
</gene>
<evidence type="ECO:0000313" key="3">
    <source>
        <dbReference type="Proteomes" id="UP001396898"/>
    </source>
</evidence>
<evidence type="ECO:0000256" key="1">
    <source>
        <dbReference type="SAM" id="MobiDB-lite"/>
    </source>
</evidence>
<dbReference type="Proteomes" id="UP001396898">
    <property type="component" value="Unassembled WGS sequence"/>
</dbReference>
<protein>
    <submittedName>
        <fullName evidence="2">Uncharacterized protein</fullName>
    </submittedName>
</protein>
<accession>A0ABR1R1C2</accession>
<reference evidence="2 3" key="1">
    <citation type="submission" date="2023-01" db="EMBL/GenBank/DDBJ databases">
        <title>Analysis of 21 Apiospora genomes using comparative genomics revels a genus with tremendous synthesis potential of carbohydrate active enzymes and secondary metabolites.</title>
        <authorList>
            <person name="Sorensen T."/>
        </authorList>
    </citation>
    <scope>NUCLEOTIDE SEQUENCE [LARGE SCALE GENOMIC DNA]</scope>
    <source>
        <strain evidence="2 3">CBS 20057</strain>
    </source>
</reference>
<comment type="caution">
    <text evidence="2">The sequence shown here is derived from an EMBL/GenBank/DDBJ whole genome shotgun (WGS) entry which is preliminary data.</text>
</comment>
<keyword evidence="3" id="KW-1185">Reference proteome</keyword>